<evidence type="ECO:0000259" key="10">
    <source>
        <dbReference type="Pfam" id="PF02602"/>
    </source>
</evidence>
<feature type="chain" id="PRO_5030923740" description="Uroporphyrinogen-III synthase" evidence="9">
    <location>
        <begin position="36"/>
        <end position="387"/>
    </location>
</feature>
<protein>
    <recommendedName>
        <fullName evidence="3 7">Uroporphyrinogen-III synthase</fullName>
        <ecNumber evidence="3 7">4.2.1.75</ecNumber>
    </recommendedName>
</protein>
<comment type="pathway">
    <text evidence="1 7">Porphyrin-containing compound metabolism; protoporphyrin-IX biosynthesis; coproporphyrinogen-III from 5-aminolevulinate: step 3/4.</text>
</comment>
<dbReference type="InterPro" id="IPR036108">
    <property type="entry name" value="4pyrrol_syn_uPrphyn_synt_sf"/>
</dbReference>
<dbReference type="CDD" id="cd06578">
    <property type="entry name" value="HemD"/>
    <property type="match status" value="1"/>
</dbReference>
<proteinExistence type="inferred from homology"/>
<evidence type="ECO:0000313" key="11">
    <source>
        <dbReference type="EMBL" id="CAE4665971.1"/>
    </source>
</evidence>
<evidence type="ECO:0000256" key="3">
    <source>
        <dbReference type="ARBA" id="ARBA00013109"/>
    </source>
</evidence>
<dbReference type="UniPathway" id="UPA00251">
    <property type="reaction ID" value="UER00320"/>
</dbReference>
<dbReference type="GO" id="GO:0004852">
    <property type="term" value="F:uroporphyrinogen-III synthase activity"/>
    <property type="evidence" value="ECO:0007669"/>
    <property type="project" value="UniProtKB-UniRule"/>
</dbReference>
<sequence length="387" mass="41717">MHRSTCHLRPLNGKMFLLLAFFVLNFLSNESCVNAMGRSAAFVTSTTFSTSPSCRSTTSKHPIVVSSSPTTQEEQPTNPSPSENNDDAKVKKATLTVALTRELGKNSKIRSAVENHPMLGMLGIEDLQIVEMPCIQHARGENIDDLTELLKEEGALKDKYQYVVVTSPEAAKVLGEAMKTAGLEEAAAIGAKVVAVGKATEKALKTECNLSVDFVPSKANGETLALELPPVEGVDVTSVLYPASAKAADTIQEGLTSRTDGTFQVTRLNTYDTIPATFDEEQTRIMMEDVDIACFGSPSAVEAWLGNVDVALGIENLPDEDRQTAGNGDVLAACIGTTTAKACLESRRWESRKIYYPKENPGMEGWAESTGQALGDAMERKFWGGGW</sequence>
<accession>A0A7S4T6A0</accession>
<dbReference type="PANTHER" id="PTHR38042">
    <property type="entry name" value="UROPORPHYRINOGEN-III SYNTHASE, CHLOROPLASTIC"/>
    <property type="match status" value="1"/>
</dbReference>
<dbReference type="GO" id="GO:0006780">
    <property type="term" value="P:uroporphyrinogen III biosynthetic process"/>
    <property type="evidence" value="ECO:0007669"/>
    <property type="project" value="UniProtKB-UniRule"/>
</dbReference>
<reference evidence="11" key="1">
    <citation type="submission" date="2021-01" db="EMBL/GenBank/DDBJ databases">
        <authorList>
            <person name="Corre E."/>
            <person name="Pelletier E."/>
            <person name="Niang G."/>
            <person name="Scheremetjew M."/>
            <person name="Finn R."/>
            <person name="Kale V."/>
            <person name="Holt S."/>
            <person name="Cochrane G."/>
            <person name="Meng A."/>
            <person name="Brown T."/>
            <person name="Cohen L."/>
        </authorList>
    </citation>
    <scope>NUCLEOTIDE SEQUENCE</scope>
    <source>
        <strain evidence="11">GSO104</strain>
    </source>
</reference>
<comment type="catalytic activity">
    <reaction evidence="6 7">
        <text>hydroxymethylbilane = uroporphyrinogen III + H2O</text>
        <dbReference type="Rhea" id="RHEA:18965"/>
        <dbReference type="ChEBI" id="CHEBI:15377"/>
        <dbReference type="ChEBI" id="CHEBI:57308"/>
        <dbReference type="ChEBI" id="CHEBI:57845"/>
        <dbReference type="EC" id="4.2.1.75"/>
    </reaction>
</comment>
<dbReference type="InterPro" id="IPR003754">
    <property type="entry name" value="4pyrrol_synth_uPrphyn_synth"/>
</dbReference>
<feature type="compositionally biased region" description="Polar residues" evidence="8">
    <location>
        <begin position="65"/>
        <end position="83"/>
    </location>
</feature>
<evidence type="ECO:0000256" key="5">
    <source>
        <dbReference type="ARBA" id="ARBA00023244"/>
    </source>
</evidence>
<evidence type="ECO:0000256" key="4">
    <source>
        <dbReference type="ARBA" id="ARBA00023239"/>
    </source>
</evidence>
<dbReference type="InterPro" id="IPR039793">
    <property type="entry name" value="UROS/Hem4"/>
</dbReference>
<feature type="compositionally biased region" description="Low complexity" evidence="8">
    <location>
        <begin position="48"/>
        <end position="59"/>
    </location>
</feature>
<evidence type="ECO:0000256" key="6">
    <source>
        <dbReference type="ARBA" id="ARBA00048617"/>
    </source>
</evidence>
<comment type="function">
    <text evidence="7">Catalyzes cyclization of the linear tetrapyrrole, hydroxymethylbilane, to the macrocyclic uroporphyrinogen III.</text>
</comment>
<evidence type="ECO:0000256" key="8">
    <source>
        <dbReference type="SAM" id="MobiDB-lite"/>
    </source>
</evidence>
<dbReference type="SUPFAM" id="SSF69618">
    <property type="entry name" value="HemD-like"/>
    <property type="match status" value="1"/>
</dbReference>
<dbReference type="EMBL" id="HBNS01059693">
    <property type="protein sequence ID" value="CAE4665971.1"/>
    <property type="molecule type" value="Transcribed_RNA"/>
</dbReference>
<evidence type="ECO:0000256" key="7">
    <source>
        <dbReference type="RuleBase" id="RU366031"/>
    </source>
</evidence>
<evidence type="ECO:0000256" key="1">
    <source>
        <dbReference type="ARBA" id="ARBA00004772"/>
    </source>
</evidence>
<feature type="domain" description="Tetrapyrrole biosynthesis uroporphyrinogen III synthase" evidence="10">
    <location>
        <begin position="127"/>
        <end position="345"/>
    </location>
</feature>
<name>A0A7S4T6A0_9STRA</name>
<evidence type="ECO:0000256" key="9">
    <source>
        <dbReference type="SAM" id="SignalP"/>
    </source>
</evidence>
<dbReference type="GO" id="GO:0006782">
    <property type="term" value="P:protoporphyrinogen IX biosynthetic process"/>
    <property type="evidence" value="ECO:0007669"/>
    <property type="project" value="UniProtKB-UniRule"/>
</dbReference>
<evidence type="ECO:0000256" key="2">
    <source>
        <dbReference type="ARBA" id="ARBA00008133"/>
    </source>
</evidence>
<keyword evidence="9" id="KW-0732">Signal</keyword>
<dbReference type="AlphaFoldDB" id="A0A7S4T6A0"/>
<feature type="region of interest" description="Disordered" evidence="8">
    <location>
        <begin position="48"/>
        <end position="89"/>
    </location>
</feature>
<comment type="similarity">
    <text evidence="2 7">Belongs to the uroporphyrinogen-III synthase family.</text>
</comment>
<dbReference type="Gene3D" id="3.40.50.10090">
    <property type="match status" value="2"/>
</dbReference>
<dbReference type="EC" id="4.2.1.75" evidence="3 7"/>
<organism evidence="11">
    <name type="scientific">Ditylum brightwellii</name>
    <dbReference type="NCBI Taxonomy" id="49249"/>
    <lineage>
        <taxon>Eukaryota</taxon>
        <taxon>Sar</taxon>
        <taxon>Stramenopiles</taxon>
        <taxon>Ochrophyta</taxon>
        <taxon>Bacillariophyta</taxon>
        <taxon>Mediophyceae</taxon>
        <taxon>Lithodesmiophycidae</taxon>
        <taxon>Lithodesmiales</taxon>
        <taxon>Lithodesmiaceae</taxon>
        <taxon>Ditylum</taxon>
    </lineage>
</organism>
<keyword evidence="5 7" id="KW-0627">Porphyrin biosynthesis</keyword>
<dbReference type="PANTHER" id="PTHR38042:SF1">
    <property type="entry name" value="UROPORPHYRINOGEN-III SYNTHASE, CHLOROPLASTIC"/>
    <property type="match status" value="1"/>
</dbReference>
<feature type="signal peptide" evidence="9">
    <location>
        <begin position="1"/>
        <end position="35"/>
    </location>
</feature>
<dbReference type="Pfam" id="PF02602">
    <property type="entry name" value="HEM4"/>
    <property type="match status" value="1"/>
</dbReference>
<gene>
    <name evidence="11" type="ORF">DBRI00130_LOCUS42931</name>
</gene>
<keyword evidence="4 7" id="KW-0456">Lyase</keyword>